<dbReference type="InterPro" id="IPR007365">
    <property type="entry name" value="TFR-like_dimer_dom"/>
</dbReference>
<dbReference type="EMBL" id="WJXA01000005">
    <property type="protein sequence ID" value="KAF7143283.1"/>
    <property type="molecule type" value="Genomic_DNA"/>
</dbReference>
<evidence type="ECO:0000256" key="2">
    <source>
        <dbReference type="ARBA" id="ARBA00004221"/>
    </source>
</evidence>
<keyword evidence="9" id="KW-0106">Calcium</keyword>
<dbReference type="Gene3D" id="3.50.30.30">
    <property type="match status" value="1"/>
</dbReference>
<accession>A0A834H0P3</accession>
<reference evidence="19" key="1">
    <citation type="submission" date="2019-11" db="EMBL/GenBank/DDBJ databases">
        <authorList>
            <person name="Liu Y."/>
            <person name="Hou J."/>
            <person name="Li T.-Q."/>
            <person name="Guan C.-H."/>
            <person name="Wu X."/>
            <person name="Wu H.-Z."/>
            <person name="Ling F."/>
            <person name="Zhang R."/>
            <person name="Shi X.-G."/>
            <person name="Ren J.-P."/>
            <person name="Chen E.-F."/>
            <person name="Sun J.-M."/>
        </authorList>
    </citation>
    <scope>NUCLEOTIDE SEQUENCE</scope>
    <source>
        <strain evidence="19">Adult_tree_wgs_1</strain>
        <tissue evidence="19">Leaves</tissue>
    </source>
</reference>
<dbReference type="Pfam" id="PF02225">
    <property type="entry name" value="PA"/>
    <property type="match status" value="1"/>
</dbReference>
<dbReference type="GO" id="GO:0008237">
    <property type="term" value="F:metallopeptidase activity"/>
    <property type="evidence" value="ECO:0007669"/>
    <property type="project" value="UniProtKB-KW"/>
</dbReference>
<sequence>MGRADIGLGGEPGGAAAQTGHVIWWGLRVEEFWPRIGLNGACMMTGTCRDSGEVSVEESSGCGVEASVVASSEVSVVEPSEVSVEGFSLSVDLKNTMVMEKMTADAQFRPKMVSPRVSDYFVVYPPTSAPPTKNPLQQPHNSPRISIGSKIQVPMIKTATITFIAIATSLSIFFSSPSKTSYHNLFISTSDNASISQHLFTLTRRPHVAGSHANAEAAAYVLSTLDSYDIPSHIASYDVLLTYPVSRSLTLTRPPPDSPTTFDLSQEIYKGDPYADVADEVLPTFHAYAKSGTVSGPAVYVNYGRVEDYAILKGMGVNVSGTVALARYGEIFRGDIVENAYDAGAVGVVIYTDRKDYGGGGGGAKWFPDDKWMPPSGVQVGSVFRGTGDPTTPGWPSTGTCERLSDDEVEQRDDVPHIPSLPISWADGDAIMRSIGGLVAKDDWQGGIDAPVYRVGPGPGLIELSYTGKKVISTIENVIGIIEGGEEPDRFVILGNHRDAWTFGAVDPNSGTATMLEIGSTEWVEENREMIASRVVAYLNVDSAVHAAGFHASATPQLDELLKQATQQVQDPDNSSQTIYEAWVGSSKSNEPMIGRLGGGGSDYAAFVQHIGVPSVDMSFGKGYPVYHSMYDDFTWMKKFGDPMFHRHVAAASVWGLVALKLADEELLPFNYLSYSHELQKSAEDLKEQVSDKGINLVPLFNSIEKLKRAATKINNQRKALEENKGWESIWKKDPQKVREWNDRLMMAERAFIDRDGLSGRPWSKHMIYAPSKHNDYGSKSFPGVDDAIEKATSLNTAESWRLVQHEVWRVSRAVTHVSLVLNGKLT</sequence>
<dbReference type="SUPFAM" id="SSF53187">
    <property type="entry name" value="Zn-dependent exopeptidases"/>
    <property type="match status" value="1"/>
</dbReference>
<protein>
    <recommendedName>
        <fullName evidence="14">Aminopeptidase NAALADL1</fullName>
    </recommendedName>
    <alternativeName>
        <fullName evidence="15">N-acetylated-alpha-linked acidic dipeptidase-like protein</fullName>
    </alternativeName>
</protein>
<keyword evidence="4" id="KW-0031">Aminopeptidase</keyword>
<comment type="caution">
    <text evidence="19">The sequence shown here is derived from an EMBL/GenBank/DDBJ whole genome shotgun (WGS) entry which is preliminary data.</text>
</comment>
<feature type="domain" description="Peptidase M28" evidence="18">
    <location>
        <begin position="519"/>
        <end position="635"/>
    </location>
</feature>
<organism evidence="19 20">
    <name type="scientific">Rhododendron simsii</name>
    <name type="common">Sims's rhododendron</name>
    <dbReference type="NCBI Taxonomy" id="118357"/>
    <lineage>
        <taxon>Eukaryota</taxon>
        <taxon>Viridiplantae</taxon>
        <taxon>Streptophyta</taxon>
        <taxon>Embryophyta</taxon>
        <taxon>Tracheophyta</taxon>
        <taxon>Spermatophyta</taxon>
        <taxon>Magnoliopsida</taxon>
        <taxon>eudicotyledons</taxon>
        <taxon>Gunneridae</taxon>
        <taxon>Pentapetalae</taxon>
        <taxon>asterids</taxon>
        <taxon>Ericales</taxon>
        <taxon>Ericaceae</taxon>
        <taxon>Ericoideae</taxon>
        <taxon>Rhodoreae</taxon>
        <taxon>Rhododendron</taxon>
    </lineage>
</organism>
<evidence type="ECO:0000256" key="8">
    <source>
        <dbReference type="ARBA" id="ARBA00022833"/>
    </source>
</evidence>
<dbReference type="GO" id="GO:0046872">
    <property type="term" value="F:metal ion binding"/>
    <property type="evidence" value="ECO:0007669"/>
    <property type="project" value="UniProtKB-KW"/>
</dbReference>
<keyword evidence="8" id="KW-0862">Zinc</keyword>
<keyword evidence="20" id="KW-1185">Reference proteome</keyword>
<evidence type="ECO:0000256" key="13">
    <source>
        <dbReference type="ARBA" id="ARBA00059290"/>
    </source>
</evidence>
<evidence type="ECO:0000259" key="17">
    <source>
        <dbReference type="Pfam" id="PF04253"/>
    </source>
</evidence>
<evidence type="ECO:0000256" key="7">
    <source>
        <dbReference type="ARBA" id="ARBA00022801"/>
    </source>
</evidence>
<keyword evidence="10" id="KW-0482">Metalloprotease</keyword>
<keyword evidence="5" id="KW-0645">Protease</keyword>
<dbReference type="OrthoDB" id="5841748at2759"/>
<dbReference type="SUPFAM" id="SSF47672">
    <property type="entry name" value="Transferrin receptor-like dimerisation domain"/>
    <property type="match status" value="1"/>
</dbReference>
<dbReference type="InterPro" id="IPR039373">
    <property type="entry name" value="Peptidase_M28B"/>
</dbReference>
<evidence type="ECO:0000256" key="5">
    <source>
        <dbReference type="ARBA" id="ARBA00022670"/>
    </source>
</evidence>
<evidence type="ECO:0000259" key="16">
    <source>
        <dbReference type="Pfam" id="PF02225"/>
    </source>
</evidence>
<dbReference type="Gene3D" id="1.20.930.40">
    <property type="entry name" value="Transferrin receptor-like, dimerisation domain"/>
    <property type="match status" value="1"/>
</dbReference>
<dbReference type="InterPro" id="IPR007484">
    <property type="entry name" value="Peptidase_M28"/>
</dbReference>
<evidence type="ECO:0000256" key="6">
    <source>
        <dbReference type="ARBA" id="ARBA00022723"/>
    </source>
</evidence>
<evidence type="ECO:0000256" key="12">
    <source>
        <dbReference type="ARBA" id="ARBA00023180"/>
    </source>
</evidence>
<dbReference type="SUPFAM" id="SSF52025">
    <property type="entry name" value="PA domain"/>
    <property type="match status" value="1"/>
</dbReference>
<feature type="domain" description="PA" evidence="16">
    <location>
        <begin position="294"/>
        <end position="380"/>
    </location>
</feature>
<feature type="domain" description="Transferrin receptor-like dimerisation" evidence="17">
    <location>
        <begin position="695"/>
        <end position="822"/>
    </location>
</feature>
<evidence type="ECO:0000313" key="19">
    <source>
        <dbReference type="EMBL" id="KAF7143283.1"/>
    </source>
</evidence>
<evidence type="ECO:0000256" key="9">
    <source>
        <dbReference type="ARBA" id="ARBA00022837"/>
    </source>
</evidence>
<dbReference type="GO" id="GO:0016324">
    <property type="term" value="C:apical plasma membrane"/>
    <property type="evidence" value="ECO:0007669"/>
    <property type="project" value="UniProtKB-SubCell"/>
</dbReference>
<evidence type="ECO:0000259" key="18">
    <source>
        <dbReference type="Pfam" id="PF04389"/>
    </source>
</evidence>
<dbReference type="Proteomes" id="UP000626092">
    <property type="component" value="Unassembled WGS sequence"/>
</dbReference>
<dbReference type="CDD" id="cd02121">
    <property type="entry name" value="PA_GCPII_like"/>
    <property type="match status" value="1"/>
</dbReference>
<keyword evidence="11" id="KW-1015">Disulfide bond</keyword>
<dbReference type="CDD" id="cd08022">
    <property type="entry name" value="M28_PSMA_like"/>
    <property type="match status" value="1"/>
</dbReference>
<evidence type="ECO:0000256" key="15">
    <source>
        <dbReference type="ARBA" id="ARBA00081462"/>
    </source>
</evidence>
<proteinExistence type="inferred from homology"/>
<dbReference type="PANTHER" id="PTHR10404">
    <property type="entry name" value="N-ACETYLATED-ALPHA-LINKED ACIDIC DIPEPTIDASE"/>
    <property type="match status" value="1"/>
</dbReference>
<gene>
    <name evidence="19" type="ORF">RHSIM_Rhsim05G0039000</name>
</gene>
<dbReference type="GO" id="GO:0004177">
    <property type="term" value="F:aminopeptidase activity"/>
    <property type="evidence" value="ECO:0007669"/>
    <property type="project" value="UniProtKB-KW"/>
</dbReference>
<dbReference type="Pfam" id="PF04389">
    <property type="entry name" value="Peptidase_M28"/>
    <property type="match status" value="1"/>
</dbReference>
<dbReference type="FunFam" id="1.20.930.40:FF:000001">
    <property type="entry name" value="N-acetylated-alpha-linked acidic dipeptidase 2"/>
    <property type="match status" value="1"/>
</dbReference>
<dbReference type="GO" id="GO:0006508">
    <property type="term" value="P:proteolysis"/>
    <property type="evidence" value="ECO:0007669"/>
    <property type="project" value="UniProtKB-KW"/>
</dbReference>
<dbReference type="InterPro" id="IPR036757">
    <property type="entry name" value="TFR-like_dimer_dom_sf"/>
</dbReference>
<keyword evidence="12" id="KW-0325">Glycoprotein</keyword>
<evidence type="ECO:0000313" key="20">
    <source>
        <dbReference type="Proteomes" id="UP000626092"/>
    </source>
</evidence>
<dbReference type="Pfam" id="PF04253">
    <property type="entry name" value="TFR_dimer"/>
    <property type="match status" value="1"/>
</dbReference>
<evidence type="ECO:0000256" key="14">
    <source>
        <dbReference type="ARBA" id="ARBA00068168"/>
    </source>
</evidence>
<dbReference type="AlphaFoldDB" id="A0A834H0P3"/>
<comment type="cofactor">
    <cofactor evidence="1">
        <name>Zn(2+)</name>
        <dbReference type="ChEBI" id="CHEBI:29105"/>
    </cofactor>
</comment>
<name>A0A834H0P3_RHOSS</name>
<dbReference type="PANTHER" id="PTHR10404:SF46">
    <property type="entry name" value="VACUOLAR PROTEIN SORTING-ASSOCIATED PROTEIN 70"/>
    <property type="match status" value="1"/>
</dbReference>
<dbReference type="FunFam" id="3.40.630.10:FF:000101">
    <property type="entry name" value="N-acetylated alpha-linked acidic dipeptidase like 1"/>
    <property type="match status" value="1"/>
</dbReference>
<evidence type="ECO:0000256" key="1">
    <source>
        <dbReference type="ARBA" id="ARBA00001947"/>
    </source>
</evidence>
<keyword evidence="7" id="KW-0378">Hydrolase</keyword>
<dbReference type="InterPro" id="IPR046450">
    <property type="entry name" value="PA_dom_sf"/>
</dbReference>
<dbReference type="GO" id="GO:0004180">
    <property type="term" value="F:carboxypeptidase activity"/>
    <property type="evidence" value="ECO:0007669"/>
    <property type="project" value="TreeGrafter"/>
</dbReference>
<dbReference type="FunFam" id="3.50.30.30:FF:000008">
    <property type="entry name" value="Glutamate carboxypeptidase 2"/>
    <property type="match status" value="1"/>
</dbReference>
<comment type="subcellular location">
    <subcellularLocation>
        <location evidence="2">Apical cell membrane</location>
    </subcellularLocation>
</comment>
<keyword evidence="6" id="KW-0479">Metal-binding</keyword>
<evidence type="ECO:0000256" key="10">
    <source>
        <dbReference type="ARBA" id="ARBA00023049"/>
    </source>
</evidence>
<comment type="function">
    <text evidence="13">Aminopeptidase with broad substrate specificity. Has lower activity with substrates that have Asp or Glu in the P2' position, or Pro in the P3' position. Lacks activity with substrates that have both Pro in the P3' position and Asp or Glu in the P2' position. Lacks carboxypeptidase activity. Lacks dipeptidyl-peptidase IV type activity.</text>
</comment>
<evidence type="ECO:0000256" key="3">
    <source>
        <dbReference type="ARBA" id="ARBA00005634"/>
    </source>
</evidence>
<dbReference type="InterPro" id="IPR003137">
    <property type="entry name" value="PA_domain"/>
</dbReference>
<evidence type="ECO:0000256" key="4">
    <source>
        <dbReference type="ARBA" id="ARBA00022438"/>
    </source>
</evidence>
<dbReference type="Gene3D" id="3.40.630.10">
    <property type="entry name" value="Zn peptidases"/>
    <property type="match status" value="3"/>
</dbReference>
<comment type="similarity">
    <text evidence="3">Belongs to the peptidase M28 family. M28B subfamily.</text>
</comment>
<evidence type="ECO:0000256" key="11">
    <source>
        <dbReference type="ARBA" id="ARBA00023157"/>
    </source>
</evidence>